<sequence>MPSANSHLLVRKHTSALRGHLRIERIHSYRCFRVKIVIKMQSRFRYSSPTFRKGLDRALFAGRPDAGALTGSQWAHLYSRMAQATGKSETSPPTLVHLPLL</sequence>
<dbReference type="Proteomes" id="UP000821845">
    <property type="component" value="Chromosome 4"/>
</dbReference>
<accession>A0ACB7SH89</accession>
<evidence type="ECO:0000313" key="2">
    <source>
        <dbReference type="Proteomes" id="UP000821845"/>
    </source>
</evidence>
<comment type="caution">
    <text evidence="1">The sequence shown here is derived from an EMBL/GenBank/DDBJ whole genome shotgun (WGS) entry which is preliminary data.</text>
</comment>
<name>A0ACB7SH89_HYAAI</name>
<proteinExistence type="predicted"/>
<dbReference type="EMBL" id="CM023484">
    <property type="protein sequence ID" value="KAH6934243.1"/>
    <property type="molecule type" value="Genomic_DNA"/>
</dbReference>
<keyword evidence="2" id="KW-1185">Reference proteome</keyword>
<organism evidence="1 2">
    <name type="scientific">Hyalomma asiaticum</name>
    <name type="common">Tick</name>
    <dbReference type="NCBI Taxonomy" id="266040"/>
    <lineage>
        <taxon>Eukaryota</taxon>
        <taxon>Metazoa</taxon>
        <taxon>Ecdysozoa</taxon>
        <taxon>Arthropoda</taxon>
        <taxon>Chelicerata</taxon>
        <taxon>Arachnida</taxon>
        <taxon>Acari</taxon>
        <taxon>Parasitiformes</taxon>
        <taxon>Ixodida</taxon>
        <taxon>Ixodoidea</taxon>
        <taxon>Ixodidae</taxon>
        <taxon>Hyalomminae</taxon>
        <taxon>Hyalomma</taxon>
    </lineage>
</organism>
<evidence type="ECO:0000313" key="1">
    <source>
        <dbReference type="EMBL" id="KAH6934243.1"/>
    </source>
</evidence>
<gene>
    <name evidence="1" type="ORF">HPB50_022180</name>
</gene>
<reference evidence="1" key="1">
    <citation type="submission" date="2020-05" db="EMBL/GenBank/DDBJ databases">
        <title>Large-scale comparative analyses of tick genomes elucidate their genetic diversity and vector capacities.</title>
        <authorList>
            <person name="Jia N."/>
            <person name="Wang J."/>
            <person name="Shi W."/>
            <person name="Du L."/>
            <person name="Sun Y."/>
            <person name="Zhan W."/>
            <person name="Jiang J."/>
            <person name="Wang Q."/>
            <person name="Zhang B."/>
            <person name="Ji P."/>
            <person name="Sakyi L.B."/>
            <person name="Cui X."/>
            <person name="Yuan T."/>
            <person name="Jiang B."/>
            <person name="Yang W."/>
            <person name="Lam T.T.-Y."/>
            <person name="Chang Q."/>
            <person name="Ding S."/>
            <person name="Wang X."/>
            <person name="Zhu J."/>
            <person name="Ruan X."/>
            <person name="Zhao L."/>
            <person name="Wei J."/>
            <person name="Que T."/>
            <person name="Du C."/>
            <person name="Cheng J."/>
            <person name="Dai P."/>
            <person name="Han X."/>
            <person name="Huang E."/>
            <person name="Gao Y."/>
            <person name="Liu J."/>
            <person name="Shao H."/>
            <person name="Ye R."/>
            <person name="Li L."/>
            <person name="Wei W."/>
            <person name="Wang X."/>
            <person name="Wang C."/>
            <person name="Yang T."/>
            <person name="Huo Q."/>
            <person name="Li W."/>
            <person name="Guo W."/>
            <person name="Chen H."/>
            <person name="Zhou L."/>
            <person name="Ni X."/>
            <person name="Tian J."/>
            <person name="Zhou Y."/>
            <person name="Sheng Y."/>
            <person name="Liu T."/>
            <person name="Pan Y."/>
            <person name="Xia L."/>
            <person name="Li J."/>
            <person name="Zhao F."/>
            <person name="Cao W."/>
        </authorList>
    </citation>
    <scope>NUCLEOTIDE SEQUENCE</scope>
    <source>
        <strain evidence="1">Hyas-2018</strain>
    </source>
</reference>
<protein>
    <submittedName>
        <fullName evidence="1">Uncharacterized protein</fullName>
    </submittedName>
</protein>